<dbReference type="SUPFAM" id="SSF52091">
    <property type="entry name" value="SpoIIaa-like"/>
    <property type="match status" value="1"/>
</dbReference>
<dbReference type="PANTHER" id="PTHR33495:SF2">
    <property type="entry name" value="ANTI-SIGMA FACTOR ANTAGONIST TM_1081-RELATED"/>
    <property type="match status" value="1"/>
</dbReference>
<organism evidence="3 4">
    <name type="scientific">Saccharopolyspora thermophila</name>
    <dbReference type="NCBI Taxonomy" id="89367"/>
    <lineage>
        <taxon>Bacteria</taxon>
        <taxon>Bacillati</taxon>
        <taxon>Actinomycetota</taxon>
        <taxon>Actinomycetes</taxon>
        <taxon>Pseudonocardiales</taxon>
        <taxon>Pseudonocardiaceae</taxon>
        <taxon>Saccharopolyspora</taxon>
    </lineage>
</organism>
<accession>A0A917K990</accession>
<dbReference type="GO" id="GO:0043856">
    <property type="term" value="F:anti-sigma factor antagonist activity"/>
    <property type="evidence" value="ECO:0007669"/>
    <property type="project" value="TreeGrafter"/>
</dbReference>
<proteinExistence type="predicted"/>
<feature type="domain" description="STAS" evidence="1">
    <location>
        <begin position="33"/>
        <end position="134"/>
    </location>
</feature>
<reference evidence="3" key="3">
    <citation type="submission" date="2020-09" db="EMBL/GenBank/DDBJ databases">
        <authorList>
            <person name="Sun Q."/>
            <person name="Zhou Y."/>
        </authorList>
    </citation>
    <scope>NUCLEOTIDE SEQUENCE</scope>
    <source>
        <strain evidence="3">CGMCC 4.7206</strain>
    </source>
</reference>
<keyword evidence="5" id="KW-1185">Reference proteome</keyword>
<dbReference type="Proteomes" id="UP000597989">
    <property type="component" value="Unassembled WGS sequence"/>
</dbReference>
<dbReference type="PROSITE" id="PS50801">
    <property type="entry name" value="STAS"/>
    <property type="match status" value="1"/>
</dbReference>
<reference evidence="2 5" key="2">
    <citation type="journal article" date="2019" name="Int. J. Syst. Evol. Microbiol.">
        <title>The Global Catalogue of Microorganisms (GCM) 10K type strain sequencing project: providing services to taxonomists for standard genome sequencing and annotation.</title>
        <authorList>
            <consortium name="The Broad Institute Genomics Platform"/>
            <consortium name="The Broad Institute Genome Sequencing Center for Infectious Disease"/>
            <person name="Wu L."/>
            <person name="Ma J."/>
        </authorList>
    </citation>
    <scope>NUCLEOTIDE SEQUENCE [LARGE SCALE GENOMIC DNA]</scope>
    <source>
        <strain evidence="2 5">JCM 10664</strain>
    </source>
</reference>
<dbReference type="CDD" id="cd07043">
    <property type="entry name" value="STAS_anti-anti-sigma_factors"/>
    <property type="match status" value="1"/>
</dbReference>
<comment type="caution">
    <text evidence="3">The sequence shown here is derived from an EMBL/GenBank/DDBJ whole genome shotgun (WGS) entry which is preliminary data.</text>
</comment>
<dbReference type="Proteomes" id="UP001500220">
    <property type="component" value="Unassembled WGS sequence"/>
</dbReference>
<dbReference type="Gene3D" id="3.30.750.24">
    <property type="entry name" value="STAS domain"/>
    <property type="match status" value="1"/>
</dbReference>
<dbReference type="RefSeq" id="WP_229680483.1">
    <property type="nucleotide sequence ID" value="NZ_BAAAHC010000001.1"/>
</dbReference>
<dbReference type="InterPro" id="IPR002645">
    <property type="entry name" value="STAS_dom"/>
</dbReference>
<name>A0A917K990_9PSEU</name>
<evidence type="ECO:0000313" key="2">
    <source>
        <dbReference type="EMBL" id="GAA0504118.1"/>
    </source>
</evidence>
<protein>
    <recommendedName>
        <fullName evidence="1">STAS domain-containing protein</fullName>
    </recommendedName>
</protein>
<dbReference type="AlphaFoldDB" id="A0A917K990"/>
<evidence type="ECO:0000313" key="3">
    <source>
        <dbReference type="EMBL" id="GGJ03051.1"/>
    </source>
</evidence>
<evidence type="ECO:0000259" key="1">
    <source>
        <dbReference type="PROSITE" id="PS50801"/>
    </source>
</evidence>
<reference evidence="2" key="4">
    <citation type="submission" date="2023-12" db="EMBL/GenBank/DDBJ databases">
        <authorList>
            <person name="Sun Q."/>
            <person name="Inoue M."/>
        </authorList>
    </citation>
    <scope>NUCLEOTIDE SEQUENCE</scope>
    <source>
        <strain evidence="2">JCM 10664</strain>
    </source>
</reference>
<dbReference type="EMBL" id="BMMT01000021">
    <property type="protein sequence ID" value="GGJ03051.1"/>
    <property type="molecule type" value="Genomic_DNA"/>
</dbReference>
<evidence type="ECO:0000313" key="5">
    <source>
        <dbReference type="Proteomes" id="UP001500220"/>
    </source>
</evidence>
<dbReference type="EMBL" id="BAAAHC010000001">
    <property type="protein sequence ID" value="GAA0504118.1"/>
    <property type="molecule type" value="Genomic_DNA"/>
</dbReference>
<dbReference type="PANTHER" id="PTHR33495">
    <property type="entry name" value="ANTI-SIGMA FACTOR ANTAGONIST TM_1081-RELATED-RELATED"/>
    <property type="match status" value="1"/>
</dbReference>
<sequence length="140" mass="15098">MSDLEIGYRSIPRPREADSATDLLRMRTYWPSNGVVVLETGGVLDMNTATRFAEAVRAAFASTARTVVLDLSRLSFVATDGVVVLLEAGHRALMRRVSLVLVSGNRAVDRLLHLLDVADRFTYAATAEAAAQAGLPARSP</sequence>
<dbReference type="Pfam" id="PF01740">
    <property type="entry name" value="STAS"/>
    <property type="match status" value="1"/>
</dbReference>
<dbReference type="InterPro" id="IPR036513">
    <property type="entry name" value="STAS_dom_sf"/>
</dbReference>
<evidence type="ECO:0000313" key="4">
    <source>
        <dbReference type="Proteomes" id="UP000597989"/>
    </source>
</evidence>
<reference evidence="3 4" key="1">
    <citation type="journal article" date="2014" name="Int. J. Syst. Evol. Microbiol.">
        <title>Complete genome sequence of Corynebacterium casei LMG S-19264T (=DSM 44701T), isolated from a smear-ripened cheese.</title>
        <authorList>
            <consortium name="US DOE Joint Genome Institute (JGI-PGF)"/>
            <person name="Walter F."/>
            <person name="Albersmeier A."/>
            <person name="Kalinowski J."/>
            <person name="Ruckert C."/>
        </authorList>
    </citation>
    <scope>NUCLEOTIDE SEQUENCE [LARGE SCALE GENOMIC DNA]</scope>
    <source>
        <strain evidence="3 4">CGMCC 4.7206</strain>
    </source>
</reference>
<gene>
    <name evidence="2" type="ORF">GCM10009545_02330</name>
    <name evidence="3" type="ORF">GCM10011581_45200</name>
</gene>